<sequence length="234" mass="24231">MTTERLHPRLHRLALGAFQAYLWADDDGLTLVDTGPAGSGPAIAAALRGLGHAPGDLRRIVLTHFHDDHAGAAAEVAAWGDVEVVAHAAEAPVLRGERPGPPSAFAPAERDLHARLAAGLPPAPPVRVDREVTDGDLLDLGGGARVVATPGHTDGSIALHLPAHRVLFTGDIAAEHGGQVIFGVFHVDRRAAAGSFRRLAALDDVDLACFGHGEPVLGGAGDRLRAVTATLTEL</sequence>
<reference evidence="2 3" key="1">
    <citation type="submission" date="2023-09" db="EMBL/GenBank/DDBJ databases">
        <title>Micromonospora halotolerans DSM 45598 genome sequence.</title>
        <authorList>
            <person name="Mo P."/>
        </authorList>
    </citation>
    <scope>NUCLEOTIDE SEQUENCE [LARGE SCALE GENOMIC DNA]</scope>
    <source>
        <strain evidence="2 3">DSM 45598</strain>
    </source>
</reference>
<dbReference type="InterPro" id="IPR036866">
    <property type="entry name" value="RibonucZ/Hydroxyglut_hydro"/>
</dbReference>
<dbReference type="PANTHER" id="PTHR42951">
    <property type="entry name" value="METALLO-BETA-LACTAMASE DOMAIN-CONTAINING"/>
    <property type="match status" value="1"/>
</dbReference>
<dbReference type="InterPro" id="IPR050855">
    <property type="entry name" value="NDM-1-like"/>
</dbReference>
<dbReference type="Gene3D" id="3.60.15.10">
    <property type="entry name" value="Ribonuclease Z/Hydroxyacylglutathione hydrolase-like"/>
    <property type="match status" value="1"/>
</dbReference>
<dbReference type="PANTHER" id="PTHR42951:SF17">
    <property type="entry name" value="METALLO-BETA-LACTAMASE DOMAIN-CONTAINING PROTEIN"/>
    <property type="match status" value="1"/>
</dbReference>
<dbReference type="EMBL" id="CP134876">
    <property type="protein sequence ID" value="WNM37335.1"/>
    <property type="molecule type" value="Genomic_DNA"/>
</dbReference>
<proteinExistence type="predicted"/>
<dbReference type="RefSeq" id="WP_313718882.1">
    <property type="nucleotide sequence ID" value="NZ_CP134876.1"/>
</dbReference>
<keyword evidence="3" id="KW-1185">Reference proteome</keyword>
<evidence type="ECO:0000313" key="2">
    <source>
        <dbReference type="EMBL" id="WNM37335.1"/>
    </source>
</evidence>
<accession>A0ABY9ZRZ9</accession>
<dbReference type="SUPFAM" id="SSF56281">
    <property type="entry name" value="Metallo-hydrolase/oxidoreductase"/>
    <property type="match status" value="1"/>
</dbReference>
<evidence type="ECO:0000259" key="1">
    <source>
        <dbReference type="SMART" id="SM00849"/>
    </source>
</evidence>
<evidence type="ECO:0000313" key="3">
    <source>
        <dbReference type="Proteomes" id="UP001303001"/>
    </source>
</evidence>
<organism evidence="2 3">
    <name type="scientific">Micromonospora halotolerans</name>
    <dbReference type="NCBI Taxonomy" id="709879"/>
    <lineage>
        <taxon>Bacteria</taxon>
        <taxon>Bacillati</taxon>
        <taxon>Actinomycetota</taxon>
        <taxon>Actinomycetes</taxon>
        <taxon>Micromonosporales</taxon>
        <taxon>Micromonosporaceae</taxon>
        <taxon>Micromonospora</taxon>
    </lineage>
</organism>
<dbReference type="CDD" id="cd07721">
    <property type="entry name" value="yflN-like_MBL-fold"/>
    <property type="match status" value="1"/>
</dbReference>
<dbReference type="Pfam" id="PF00753">
    <property type="entry name" value="Lactamase_B"/>
    <property type="match status" value="1"/>
</dbReference>
<dbReference type="Proteomes" id="UP001303001">
    <property type="component" value="Chromosome"/>
</dbReference>
<dbReference type="InterPro" id="IPR001279">
    <property type="entry name" value="Metallo-B-lactamas"/>
</dbReference>
<protein>
    <submittedName>
        <fullName evidence="2">MBL fold metallo-hydrolase</fullName>
    </submittedName>
</protein>
<gene>
    <name evidence="2" type="ORF">RMN56_19400</name>
</gene>
<name>A0ABY9ZRZ9_9ACTN</name>
<dbReference type="SMART" id="SM00849">
    <property type="entry name" value="Lactamase_B"/>
    <property type="match status" value="1"/>
</dbReference>
<feature type="domain" description="Metallo-beta-lactamase" evidence="1">
    <location>
        <begin position="16"/>
        <end position="212"/>
    </location>
</feature>